<dbReference type="InterPro" id="IPR036869">
    <property type="entry name" value="J_dom_sf"/>
</dbReference>
<proteinExistence type="predicted"/>
<comment type="caution">
    <text evidence="2">The sequence shown here is derived from an EMBL/GenBank/DDBJ whole genome shotgun (WGS) entry which is preliminary data.</text>
</comment>
<organism evidence="2 3">
    <name type="scientific">Corchorus olitorius</name>
    <dbReference type="NCBI Taxonomy" id="93759"/>
    <lineage>
        <taxon>Eukaryota</taxon>
        <taxon>Viridiplantae</taxon>
        <taxon>Streptophyta</taxon>
        <taxon>Embryophyta</taxon>
        <taxon>Tracheophyta</taxon>
        <taxon>Spermatophyta</taxon>
        <taxon>Magnoliopsida</taxon>
        <taxon>eudicotyledons</taxon>
        <taxon>Gunneridae</taxon>
        <taxon>Pentapetalae</taxon>
        <taxon>rosids</taxon>
        <taxon>malvids</taxon>
        <taxon>Malvales</taxon>
        <taxon>Malvaceae</taxon>
        <taxon>Grewioideae</taxon>
        <taxon>Apeibeae</taxon>
        <taxon>Corchorus</taxon>
    </lineage>
</organism>
<dbReference type="SUPFAM" id="SSF46565">
    <property type="entry name" value="Chaperone J-domain"/>
    <property type="match status" value="1"/>
</dbReference>
<evidence type="ECO:0000259" key="1">
    <source>
        <dbReference type="PROSITE" id="PS50076"/>
    </source>
</evidence>
<name>A0A1R3HH76_9ROSI</name>
<dbReference type="Gene3D" id="1.10.287.110">
    <property type="entry name" value="DnaJ domain"/>
    <property type="match status" value="1"/>
</dbReference>
<dbReference type="EMBL" id="AWUE01020167">
    <property type="protein sequence ID" value="OMO69736.1"/>
    <property type="molecule type" value="Genomic_DNA"/>
</dbReference>
<keyword evidence="3" id="KW-1185">Reference proteome</keyword>
<evidence type="ECO:0000313" key="3">
    <source>
        <dbReference type="Proteomes" id="UP000187203"/>
    </source>
</evidence>
<dbReference type="PROSITE" id="PS50076">
    <property type="entry name" value="DNAJ_2"/>
    <property type="match status" value="1"/>
</dbReference>
<feature type="domain" description="J" evidence="1">
    <location>
        <begin position="95"/>
        <end position="162"/>
    </location>
</feature>
<dbReference type="AlphaFoldDB" id="A0A1R3HH76"/>
<dbReference type="Pfam" id="PF00226">
    <property type="entry name" value="DnaJ"/>
    <property type="match status" value="1"/>
</dbReference>
<dbReference type="Pfam" id="PF11926">
    <property type="entry name" value="DUF3444"/>
    <property type="match status" value="1"/>
</dbReference>
<evidence type="ECO:0000313" key="2">
    <source>
        <dbReference type="EMBL" id="OMO69736.1"/>
    </source>
</evidence>
<accession>A0A1R3HH76</accession>
<dbReference type="OrthoDB" id="66964at2759"/>
<sequence length="399" mass="45075">MSSTSGRVTLKSFIATNLVESVVVVLFKDKTISKMVYDVVVSKEIEEAKEKICGGDYLGARKILLQVKGNVDDICGMIAVCDILFSASLGFMDCDFYFVLQIPPQATTSQIEASYNKFTTLIEPIANANNNFPAAASALRIVQDAYSGLLNPEQRKAFDDKRARKLESSAAEAKSVKHKWSIEEFGPEQVWGIYKGQDFMPRRYVVVNNSFSWNNKVCATLLEPYDPMLDEEISWVQEHNLPLATGLFKRGETPLDLDLSWFSHSVKCDKIMGESESLYKIYPKKGEIWAIYENYFDGTRRPADVKSDQCRIVEIVTDFSQEYGRIRAVSLIEVPGWKSFFQRVQQPDGDHSVSRKEMMFFSHQVPAYTVEGSDSHGIPKGAWHVEPDALPLRITTLQL</sequence>
<dbReference type="Proteomes" id="UP000187203">
    <property type="component" value="Unassembled WGS sequence"/>
</dbReference>
<gene>
    <name evidence="2" type="ORF">COLO4_28948</name>
</gene>
<dbReference type="PANTHER" id="PTHR47374:SF2">
    <property type="entry name" value="OS01G0927400 PROTEIN"/>
    <property type="match status" value="1"/>
</dbReference>
<dbReference type="PANTHER" id="PTHR47374">
    <property type="entry name" value="ENDOSOME ANTIGEN-LIKE PROTEIN, PUTATIVE (DUF3444)-RELATED"/>
    <property type="match status" value="1"/>
</dbReference>
<reference evidence="3" key="1">
    <citation type="submission" date="2013-09" db="EMBL/GenBank/DDBJ databases">
        <title>Corchorus olitorius genome sequencing.</title>
        <authorList>
            <person name="Alam M."/>
            <person name="Haque M.S."/>
            <person name="Islam M.S."/>
            <person name="Emdad E.M."/>
            <person name="Islam M.M."/>
            <person name="Ahmed B."/>
            <person name="Halim A."/>
            <person name="Hossen Q.M.M."/>
            <person name="Hossain M.Z."/>
            <person name="Ahmed R."/>
            <person name="Khan M.M."/>
            <person name="Islam R."/>
            <person name="Rashid M.M."/>
            <person name="Khan S.A."/>
            <person name="Rahman M.S."/>
            <person name="Alam M."/>
            <person name="Yahiya A.S."/>
            <person name="Khan M.S."/>
            <person name="Azam M.S."/>
            <person name="Haque T."/>
            <person name="Lashkar M.Z.H."/>
            <person name="Akhand A.I."/>
            <person name="Morshed G."/>
            <person name="Roy S."/>
            <person name="Uddin K.S."/>
            <person name="Rabeya T."/>
            <person name="Hossain A.S."/>
            <person name="Chowdhury A."/>
            <person name="Snigdha A.R."/>
            <person name="Mortoza M.S."/>
            <person name="Matin S.A."/>
            <person name="Hoque S.M.E."/>
            <person name="Islam M.K."/>
            <person name="Roy D.K."/>
            <person name="Haider R."/>
            <person name="Moosa M.M."/>
            <person name="Elias S.M."/>
            <person name="Hasan A.M."/>
            <person name="Jahan S."/>
            <person name="Shafiuddin M."/>
            <person name="Mahmood N."/>
            <person name="Shommy N.S."/>
        </authorList>
    </citation>
    <scope>NUCLEOTIDE SEQUENCE [LARGE SCALE GENOMIC DNA]</scope>
    <source>
        <strain evidence="3">cv. O-4</strain>
    </source>
</reference>
<dbReference type="InterPro" id="IPR024593">
    <property type="entry name" value="DUF3444"/>
</dbReference>
<dbReference type="InterPro" id="IPR001623">
    <property type="entry name" value="DnaJ_domain"/>
</dbReference>
<protein>
    <recommendedName>
        <fullName evidence="1">J domain-containing protein</fullName>
    </recommendedName>
</protein>